<dbReference type="KEGG" id="mgot:MgSA37_02039"/>
<proteinExistence type="predicted"/>
<accession>A0A0X8X2D1</accession>
<dbReference type="OrthoDB" id="2079210at2"/>
<dbReference type="PANTHER" id="PTHR40940:SF2">
    <property type="entry name" value="BATD"/>
    <property type="match status" value="1"/>
</dbReference>
<dbReference type="EMBL" id="AP017313">
    <property type="protein sequence ID" value="BAU53868.1"/>
    <property type="molecule type" value="Genomic_DNA"/>
</dbReference>
<organism evidence="1 2">
    <name type="scientific">Mucilaginibacter gotjawali</name>
    <dbReference type="NCBI Taxonomy" id="1550579"/>
    <lineage>
        <taxon>Bacteria</taxon>
        <taxon>Pseudomonadati</taxon>
        <taxon>Bacteroidota</taxon>
        <taxon>Sphingobacteriia</taxon>
        <taxon>Sphingobacteriales</taxon>
        <taxon>Sphingobacteriaceae</taxon>
        <taxon>Mucilaginibacter</taxon>
    </lineage>
</organism>
<keyword evidence="2" id="KW-1185">Reference proteome</keyword>
<evidence type="ECO:0000313" key="2">
    <source>
        <dbReference type="Proteomes" id="UP000218263"/>
    </source>
</evidence>
<dbReference type="Proteomes" id="UP000218263">
    <property type="component" value="Chromosome"/>
</dbReference>
<dbReference type="AlphaFoldDB" id="A0A0X8X2D1"/>
<name>A0A0X8X2D1_9SPHI</name>
<dbReference type="RefSeq" id="WP_096351587.1">
    <property type="nucleotide sequence ID" value="NZ_AP017313.1"/>
</dbReference>
<dbReference type="PANTHER" id="PTHR40940">
    <property type="entry name" value="PROTEIN BATD-RELATED"/>
    <property type="match status" value="1"/>
</dbReference>
<protein>
    <submittedName>
        <fullName evidence="1">Uncharacterized protein</fullName>
    </submittedName>
</protein>
<sequence length="604" mass="67358">MKLRYSILTFLLFCTGTLFGQGIKFTASVNKNPVATGDIVEITFAVNGNAERFSPPQFTGFQVAGGPNESQSMEIINGNSSVSMSYSYELMAVKEGDFTIGPATTIVNGHSYTTNPIRIKVIKGRSVPQNSSAQTQNGPDNSITSAKTSNLAKSIFIKAVVDKSNVYMGQQITLSYRLYVRGVGIEQNQPDAIPELNGFWSEDIKHTQQQVQWHTETYKGERYNVADLKQTILFPEREGNLTIDPLGMKFVLRVQAPSEDIMDQFFGSYKQVPYTTKSAPVTIHVKPLPQAGKPDSFTGAVGEFQIESSVDKTTLKANDALNYKVKVSGRGNIKLLKTLSTNFPADFDKYDPKITDSVIENENGVAGDRYYNYLLIPRHQGDYTIDPLKFSYFNPAANRYVTLTTKAFHIKVDKGNSQSNVTAFSDGDKQDIKMLDKDIRYIKTDDSSLSNSGDLFFGSFGYYILLLLGPCLCFAAYLYRNWLIKNNSDIVKVKSRQAGKIAAKHLANAQNQLQAGNAKAFYEDVFKGLYGYLSDKLNIQYANLNKETIASAMKEKKVSSRLLDQLQDTLDLCEMARYAPVTHISEREVFEKAKSIINEIENEI</sequence>
<dbReference type="InterPro" id="IPR025738">
    <property type="entry name" value="BatD"/>
</dbReference>
<reference evidence="1 2" key="1">
    <citation type="submission" date="2015-12" db="EMBL/GenBank/DDBJ databases">
        <title>Genome sequence of Mucilaginibacter gotjawali.</title>
        <authorList>
            <person name="Lee J.S."/>
            <person name="Lee K.C."/>
            <person name="Kim K.K."/>
            <person name="Lee B.W."/>
        </authorList>
    </citation>
    <scope>NUCLEOTIDE SEQUENCE [LARGE SCALE GENOMIC DNA]</scope>
    <source>
        <strain evidence="1 2">SA3-7</strain>
    </source>
</reference>
<dbReference type="Pfam" id="PF13584">
    <property type="entry name" value="BatD"/>
    <property type="match status" value="3"/>
</dbReference>
<gene>
    <name evidence="1" type="ORF">MgSA37_02039</name>
</gene>
<evidence type="ECO:0000313" key="1">
    <source>
        <dbReference type="EMBL" id="BAU53868.1"/>
    </source>
</evidence>